<dbReference type="PANTHER" id="PTHR37784:SF4">
    <property type="entry name" value="TRANSCRIPTION FACTOR-LIKE PROTEIN EUC1"/>
    <property type="match status" value="1"/>
</dbReference>
<accession>A0A109UXS7</accession>
<dbReference type="PANTHER" id="PTHR37784">
    <property type="entry name" value="PROTEIN MSN1"/>
    <property type="match status" value="1"/>
</dbReference>
<gene>
    <name evidence="3" type="ORF">AW171_hschr63770</name>
</gene>
<feature type="region of interest" description="Disordered" evidence="1">
    <location>
        <begin position="346"/>
        <end position="420"/>
    </location>
</feature>
<dbReference type="RefSeq" id="XP_017988792.1">
    <property type="nucleotide sequence ID" value="XM_018133082.1"/>
</dbReference>
<evidence type="ECO:0000256" key="1">
    <source>
        <dbReference type="SAM" id="MobiDB-lite"/>
    </source>
</evidence>
<dbReference type="GO" id="GO:0000978">
    <property type="term" value="F:RNA polymerase II cis-regulatory region sequence-specific DNA binding"/>
    <property type="evidence" value="ECO:0007669"/>
    <property type="project" value="TreeGrafter"/>
</dbReference>
<evidence type="ECO:0000259" key="2">
    <source>
        <dbReference type="Pfam" id="PF12550"/>
    </source>
</evidence>
<evidence type="ECO:0000313" key="3">
    <source>
        <dbReference type="EMBL" id="AMD21796.1"/>
    </source>
</evidence>
<proteinExistence type="predicted"/>
<feature type="domain" description="Transcription activator GCR1-like" evidence="2">
    <location>
        <begin position="208"/>
        <end position="294"/>
    </location>
</feature>
<evidence type="ECO:0000313" key="4">
    <source>
        <dbReference type="Proteomes" id="UP000243052"/>
    </source>
</evidence>
<reference evidence="3 4" key="1">
    <citation type="submission" date="2016-01" db="EMBL/GenBank/DDBJ databases">
        <title>Genome sequence of the yeast Holleya sinecauda.</title>
        <authorList>
            <person name="Dietrich F.S."/>
        </authorList>
    </citation>
    <scope>NUCLEOTIDE SEQUENCE [LARGE SCALE GENOMIC DNA]</scope>
    <source>
        <strain evidence="3 4">ATCC 58844</strain>
    </source>
</reference>
<feature type="compositionally biased region" description="Polar residues" evidence="1">
    <location>
        <begin position="350"/>
        <end position="377"/>
    </location>
</feature>
<organism evidence="3 4">
    <name type="scientific">Eremothecium sinecaudum</name>
    <dbReference type="NCBI Taxonomy" id="45286"/>
    <lineage>
        <taxon>Eukaryota</taxon>
        <taxon>Fungi</taxon>
        <taxon>Dikarya</taxon>
        <taxon>Ascomycota</taxon>
        <taxon>Saccharomycotina</taxon>
        <taxon>Saccharomycetes</taxon>
        <taxon>Saccharomycetales</taxon>
        <taxon>Saccharomycetaceae</taxon>
        <taxon>Eremothecium</taxon>
    </lineage>
</organism>
<dbReference type="AlphaFoldDB" id="A0A109UXS7"/>
<protein>
    <submittedName>
        <fullName evidence="3">HFL060Wp</fullName>
    </submittedName>
</protein>
<name>A0A109UXS7_9SACH</name>
<dbReference type="Proteomes" id="UP000243052">
    <property type="component" value="Chromosome vi"/>
</dbReference>
<dbReference type="OrthoDB" id="428577at2759"/>
<dbReference type="STRING" id="45286.A0A109UXS7"/>
<dbReference type="InterPro" id="IPR022210">
    <property type="entry name" value="TF_GCR1-like"/>
</dbReference>
<keyword evidence="4" id="KW-1185">Reference proteome</keyword>
<feature type="compositionally biased region" description="Acidic residues" evidence="1">
    <location>
        <begin position="401"/>
        <end position="412"/>
    </location>
</feature>
<dbReference type="GO" id="GO:0000981">
    <property type="term" value="F:DNA-binding transcription factor activity, RNA polymerase II-specific"/>
    <property type="evidence" value="ECO:0007669"/>
    <property type="project" value="TreeGrafter"/>
</dbReference>
<dbReference type="GeneID" id="28725104"/>
<dbReference type="EMBL" id="CP014246">
    <property type="protein sequence ID" value="AMD21796.1"/>
    <property type="molecule type" value="Genomic_DNA"/>
</dbReference>
<dbReference type="Pfam" id="PF12550">
    <property type="entry name" value="GCR1_C"/>
    <property type="match status" value="1"/>
</dbReference>
<dbReference type="GO" id="GO:0060963">
    <property type="term" value="P:positive regulation of ribosomal protein gene transcription by RNA polymerase II"/>
    <property type="evidence" value="ECO:0007669"/>
    <property type="project" value="TreeGrafter"/>
</dbReference>
<dbReference type="InterPro" id="IPR052146">
    <property type="entry name" value="HOT1"/>
</dbReference>
<sequence length="420" mass="48412">MYGVREDAPDVQQRYDGSQSYNRVLPEIGTADDSNNYKDHLQELILDQITKVQERQEQLDSKIDRLAKEQEEFYLSEYKKMDQGFKEVSKCLKEVNVMKEVFKEIVGVMTGDRVRFIDHSNENCVQEDTTGINQSDLLVDNMRREMQRRQTDWIRDRIALETRTNHRVKSEFENDRMVQQMYLQPEREGAGASEDSLARVPPEDFPTYRMNRAIRSVTDLAREYFEGLRGKPSVMSLERRFGSTWRNSSKERTFFHKRMCIINKINDVKDNPTKFSLPAGMTRKMAIKVVENMRLGNNSFKGKRCCLTLSQLYVYLSKKMDTPSDYSLELKHVGKTTRELITQARIRSLEGSNRESGNQTSYTGASETPVNRDTGASVSEEPPAILSYTYAPTNDNGIDSDSNEDDETDDESNSANVACY</sequence>